<gene>
    <name evidence="1" type="ORF">A2V92_04615</name>
</gene>
<protein>
    <recommendedName>
        <fullName evidence="3">Lipoprotein</fullName>
    </recommendedName>
</protein>
<evidence type="ECO:0000313" key="2">
    <source>
        <dbReference type="Proteomes" id="UP000179344"/>
    </source>
</evidence>
<evidence type="ECO:0000313" key="1">
    <source>
        <dbReference type="EMBL" id="OGI43694.1"/>
    </source>
</evidence>
<name>A0A1F6TF12_9PROT</name>
<accession>A0A1F6TF12</accession>
<proteinExistence type="predicted"/>
<evidence type="ECO:0008006" key="3">
    <source>
        <dbReference type="Google" id="ProtNLM"/>
    </source>
</evidence>
<dbReference type="Proteomes" id="UP000179344">
    <property type="component" value="Unassembled WGS sequence"/>
</dbReference>
<dbReference type="AlphaFoldDB" id="A0A1F6TF12"/>
<dbReference type="PROSITE" id="PS51257">
    <property type="entry name" value="PROKAR_LIPOPROTEIN"/>
    <property type="match status" value="1"/>
</dbReference>
<sequence>MKPFRPPLRIAPAATTLAAVLLIASCSGRVSGEMGVECSDGLKTAYAEIEDAKAKGLGSSMSIIKADALLTAASVQKEFEKFPNCIDKVRRARAYINDAKR</sequence>
<dbReference type="EMBL" id="MFST01000103">
    <property type="protein sequence ID" value="OGI43694.1"/>
    <property type="molecule type" value="Genomic_DNA"/>
</dbReference>
<organism evidence="1 2">
    <name type="scientific">Candidatus Muproteobacteria bacterium RBG_16_65_31</name>
    <dbReference type="NCBI Taxonomy" id="1817759"/>
    <lineage>
        <taxon>Bacteria</taxon>
        <taxon>Pseudomonadati</taxon>
        <taxon>Pseudomonadota</taxon>
        <taxon>Candidatus Muproteobacteria</taxon>
    </lineage>
</organism>
<reference evidence="1 2" key="1">
    <citation type="journal article" date="2016" name="Nat. Commun.">
        <title>Thousands of microbial genomes shed light on interconnected biogeochemical processes in an aquifer system.</title>
        <authorList>
            <person name="Anantharaman K."/>
            <person name="Brown C.T."/>
            <person name="Hug L.A."/>
            <person name="Sharon I."/>
            <person name="Castelle C.J."/>
            <person name="Probst A.J."/>
            <person name="Thomas B.C."/>
            <person name="Singh A."/>
            <person name="Wilkins M.J."/>
            <person name="Karaoz U."/>
            <person name="Brodie E.L."/>
            <person name="Williams K.H."/>
            <person name="Hubbard S.S."/>
            <person name="Banfield J.F."/>
        </authorList>
    </citation>
    <scope>NUCLEOTIDE SEQUENCE [LARGE SCALE GENOMIC DNA]</scope>
</reference>
<comment type="caution">
    <text evidence="1">The sequence shown here is derived from an EMBL/GenBank/DDBJ whole genome shotgun (WGS) entry which is preliminary data.</text>
</comment>